<name>A0ABU7PBS6_9ACTN</name>
<keyword evidence="2" id="KW-1185">Reference proteome</keyword>
<dbReference type="InterPro" id="IPR026337">
    <property type="entry name" value="AKG_HExxH"/>
</dbReference>
<evidence type="ECO:0000313" key="2">
    <source>
        <dbReference type="Proteomes" id="UP001344658"/>
    </source>
</evidence>
<gene>
    <name evidence="1" type="ORF">V2S66_15000</name>
</gene>
<evidence type="ECO:0000313" key="1">
    <source>
        <dbReference type="EMBL" id="MEE4543272.1"/>
    </source>
</evidence>
<organism evidence="1 2">
    <name type="scientific">Actinacidiphila polyblastidii</name>
    <dbReference type="NCBI Taxonomy" id="3110430"/>
    <lineage>
        <taxon>Bacteria</taxon>
        <taxon>Bacillati</taxon>
        <taxon>Actinomycetota</taxon>
        <taxon>Actinomycetes</taxon>
        <taxon>Kitasatosporales</taxon>
        <taxon>Streptomycetaceae</taxon>
        <taxon>Actinacidiphila</taxon>
    </lineage>
</organism>
<dbReference type="RefSeq" id="WP_330795528.1">
    <property type="nucleotide sequence ID" value="NZ_JAZEWV010000010.1"/>
</dbReference>
<dbReference type="EMBL" id="JAZEWV010000010">
    <property type="protein sequence ID" value="MEE4543272.1"/>
    <property type="molecule type" value="Genomic_DNA"/>
</dbReference>
<reference evidence="1 2" key="1">
    <citation type="submission" date="2023-12" db="EMBL/GenBank/DDBJ databases">
        <title>Streptomyces sp. V4-01.</title>
        <authorList>
            <person name="Somphong A."/>
            <person name="Phongsopitanun W."/>
        </authorList>
    </citation>
    <scope>NUCLEOTIDE SEQUENCE [LARGE SCALE GENOMIC DNA]</scope>
    <source>
        <strain evidence="1 2">V4-01</strain>
    </source>
</reference>
<dbReference type="Proteomes" id="UP001344658">
    <property type="component" value="Unassembled WGS sequence"/>
</dbReference>
<dbReference type="NCBIfam" id="TIGR04267">
    <property type="entry name" value="mod_HExxH"/>
    <property type="match status" value="1"/>
</dbReference>
<protein>
    <submittedName>
        <fullName evidence="1">HEXXH motif-containing putative peptide modification protein</fullName>
    </submittedName>
</protein>
<proteinExistence type="predicted"/>
<comment type="caution">
    <text evidence="1">The sequence shown here is derived from an EMBL/GenBank/DDBJ whole genome shotgun (WGS) entry which is preliminary data.</text>
</comment>
<accession>A0ABU7PBS6</accession>
<sequence>MNPTATASDPLDRLLPSLGRTGAAPAALALLVAHQRDRRLLTLRALLDAVRGAPPGSLPEGAAERVLADWRLLEDAERADRDAARRVVQYSLVGAWAEHCLRALVRPGQAGQAAADLPYLGAIAAAAAARAGTRFEAAVPVRTGGVVTLPTLGRYVPPAGSQGPAGPAGHRIRVTGDGGRLLLHLDARFTAYGRTPLADATAGAPAGAAAAGTVRGDRDARYARAEAALRVLRPPASRTVEIRRGPDGVWRSAAAGWRPVRALRAAGSTPVLLDDADPYRDDEAHAGPYALAALDGLDAGAHALWRTAWQDAQPWLRLGDGSRAREADLLLDAFVPLGGSPTAQCSATKRDAFGALLTTTPRNGLELAATLVHELQHAKLLALSGLTPLHTAGDQAAYWAPWRRDPRPFDGLFQGAYAHLALADFHLAVALATADPAVRDSAWADHCRCRQQVAAALPQMRGSSRLTAHGRVLVDAMAAHHARLAEQRPPAGHLARATAYVETARALWHKGNGR</sequence>